<reference evidence="4" key="1">
    <citation type="submission" date="2023-08" db="EMBL/GenBank/DDBJ databases">
        <authorList>
            <person name="Alioto T."/>
            <person name="Alioto T."/>
            <person name="Gomez Garrido J."/>
        </authorList>
    </citation>
    <scope>NUCLEOTIDE SEQUENCE</scope>
</reference>
<dbReference type="SUPFAM" id="SSF55797">
    <property type="entry name" value="PR-1-like"/>
    <property type="match status" value="1"/>
</dbReference>
<gene>
    <name evidence="4" type="ORF">XNOV1_A019052</name>
</gene>
<dbReference type="CDD" id="cd05382">
    <property type="entry name" value="CAP_GAPR1-like"/>
    <property type="match status" value="1"/>
</dbReference>
<name>A0AAV1G5E7_XYRNO</name>
<dbReference type="Proteomes" id="UP001178508">
    <property type="component" value="Chromosome 12"/>
</dbReference>
<evidence type="ECO:0000313" key="4">
    <source>
        <dbReference type="EMBL" id="CAJ1068705.1"/>
    </source>
</evidence>
<dbReference type="InterPro" id="IPR014044">
    <property type="entry name" value="CAP_dom"/>
</dbReference>
<comment type="similarity">
    <text evidence="1">Belongs to the CRISP family.</text>
</comment>
<feature type="domain" description="SCP" evidence="3">
    <location>
        <begin position="5"/>
        <end position="137"/>
    </location>
</feature>
<dbReference type="EMBL" id="OY660875">
    <property type="protein sequence ID" value="CAJ1068705.1"/>
    <property type="molecule type" value="Genomic_DNA"/>
</dbReference>
<feature type="region of interest" description="Disordered" evidence="2">
    <location>
        <begin position="150"/>
        <end position="181"/>
    </location>
</feature>
<dbReference type="GO" id="GO:0005576">
    <property type="term" value="C:extracellular region"/>
    <property type="evidence" value="ECO:0007669"/>
    <property type="project" value="InterPro"/>
</dbReference>
<evidence type="ECO:0000313" key="5">
    <source>
        <dbReference type="Proteomes" id="UP001178508"/>
    </source>
</evidence>
<dbReference type="InterPro" id="IPR002413">
    <property type="entry name" value="V5_allergen-like"/>
</dbReference>
<dbReference type="FunFam" id="3.40.33.10:FF:000002">
    <property type="entry name" value="Golgi-associated plant pathogenesis-related protein 1"/>
    <property type="match status" value="1"/>
</dbReference>
<protein>
    <submittedName>
        <fullName evidence="4">Golgi-associated plant pathogenesis-related protein 1-like isoform X3</fullName>
    </submittedName>
</protein>
<dbReference type="AlphaFoldDB" id="A0AAV1G5E7"/>
<dbReference type="InterPro" id="IPR018244">
    <property type="entry name" value="Allrgn_V5/Tpx1_CS"/>
</dbReference>
<dbReference type="PRINTS" id="PR00837">
    <property type="entry name" value="V5TPXLIKE"/>
</dbReference>
<evidence type="ECO:0000259" key="3">
    <source>
        <dbReference type="SMART" id="SM00198"/>
    </source>
</evidence>
<organism evidence="4 5">
    <name type="scientific">Xyrichtys novacula</name>
    <name type="common">Pearly razorfish</name>
    <name type="synonym">Hemipteronotus novacula</name>
    <dbReference type="NCBI Taxonomy" id="13765"/>
    <lineage>
        <taxon>Eukaryota</taxon>
        <taxon>Metazoa</taxon>
        <taxon>Chordata</taxon>
        <taxon>Craniata</taxon>
        <taxon>Vertebrata</taxon>
        <taxon>Euteleostomi</taxon>
        <taxon>Actinopterygii</taxon>
        <taxon>Neopterygii</taxon>
        <taxon>Teleostei</taxon>
        <taxon>Neoteleostei</taxon>
        <taxon>Acanthomorphata</taxon>
        <taxon>Eupercaria</taxon>
        <taxon>Labriformes</taxon>
        <taxon>Labridae</taxon>
        <taxon>Xyrichtys</taxon>
    </lineage>
</organism>
<evidence type="ECO:0000256" key="1">
    <source>
        <dbReference type="ARBA" id="ARBA00009923"/>
    </source>
</evidence>
<dbReference type="Gene3D" id="3.40.33.10">
    <property type="entry name" value="CAP"/>
    <property type="match status" value="1"/>
</dbReference>
<proteinExistence type="inferred from homology"/>
<dbReference type="InterPro" id="IPR034113">
    <property type="entry name" value="SCP_GAPR1-like"/>
</dbReference>
<dbReference type="PROSITE" id="PS01009">
    <property type="entry name" value="CRISP_1"/>
    <property type="match status" value="1"/>
</dbReference>
<accession>A0AAV1G5E7</accession>
<dbReference type="InterPro" id="IPR001283">
    <property type="entry name" value="CRISP-related"/>
</dbReference>
<keyword evidence="5" id="KW-1185">Reference proteome</keyword>
<dbReference type="Pfam" id="PF00188">
    <property type="entry name" value="CAP"/>
    <property type="match status" value="1"/>
</dbReference>
<dbReference type="SMART" id="SM00198">
    <property type="entry name" value="SCP"/>
    <property type="match status" value="1"/>
</dbReference>
<dbReference type="InterPro" id="IPR035940">
    <property type="entry name" value="CAP_sf"/>
</dbReference>
<sequence>MADESFLKEFLETHNAYRKKHNAPLLTYNSEMNATAQKWADHLLAKGVFEHSQTSDGENIYNMFSSAPIKLTGKEAVDSWYGEIKDYNWGKPGFSGNTGHFTQVVWKASTELGVGVATDGNKVFVVGQYRPPGNMNMPGYFEDNVLKAAGRQPDGADKPSSDGGGGGGEGKVSLKKTCTLL</sequence>
<dbReference type="PANTHER" id="PTHR10334">
    <property type="entry name" value="CYSTEINE-RICH SECRETORY PROTEIN-RELATED"/>
    <property type="match status" value="1"/>
</dbReference>
<evidence type="ECO:0000256" key="2">
    <source>
        <dbReference type="SAM" id="MobiDB-lite"/>
    </source>
</evidence>
<dbReference type="PRINTS" id="PR00838">
    <property type="entry name" value="V5ALLERGEN"/>
</dbReference>